<feature type="signal peptide" evidence="8">
    <location>
        <begin position="1"/>
        <end position="22"/>
    </location>
</feature>
<evidence type="ECO:0000259" key="9">
    <source>
        <dbReference type="PROSITE" id="PS51212"/>
    </source>
</evidence>
<dbReference type="PROSITE" id="PS51212">
    <property type="entry name" value="WSC"/>
    <property type="match status" value="2"/>
</dbReference>
<dbReference type="GeneID" id="19328065"/>
<feature type="region of interest" description="Disordered" evidence="7">
    <location>
        <begin position="126"/>
        <end position="236"/>
    </location>
</feature>
<feature type="chain" id="PRO_5004452512" evidence="8">
    <location>
        <begin position="23"/>
        <end position="431"/>
    </location>
</feature>
<dbReference type="HOGENOM" id="CLU_636444_0_0_1"/>
<reference evidence="11" key="1">
    <citation type="journal article" date="2013" name="Genome Announc.">
        <title>Draft genome sequence of the ascomycete Phaeoacremonium aleophilum strain UCR-PA7, a causal agent of the esca disease complex in grapevines.</title>
        <authorList>
            <person name="Blanco-Ulate B."/>
            <person name="Rolshausen P."/>
            <person name="Cantu D."/>
        </authorList>
    </citation>
    <scope>NUCLEOTIDE SEQUENCE [LARGE SCALE GENOMIC DNA]</scope>
    <source>
        <strain evidence="11">UCR-PA7</strain>
    </source>
</reference>
<feature type="domain" description="WSC" evidence="9">
    <location>
        <begin position="229"/>
        <end position="319"/>
    </location>
</feature>
<evidence type="ECO:0000256" key="1">
    <source>
        <dbReference type="ARBA" id="ARBA00004167"/>
    </source>
</evidence>
<dbReference type="InterPro" id="IPR002889">
    <property type="entry name" value="WSC_carb-bd"/>
</dbReference>
<dbReference type="SMART" id="SM00321">
    <property type="entry name" value="WSC"/>
    <property type="match status" value="2"/>
</dbReference>
<comment type="subcellular location">
    <subcellularLocation>
        <location evidence="1">Membrane</location>
        <topology evidence="1">Single-pass membrane protein</topology>
    </subcellularLocation>
</comment>
<dbReference type="KEGG" id="tmn:UCRPA7_7317"/>
<dbReference type="InterPro" id="IPR051836">
    <property type="entry name" value="Kremen_rcpt"/>
</dbReference>
<keyword evidence="5" id="KW-0472">Membrane</keyword>
<gene>
    <name evidence="10" type="ORF">UCRPA7_7317</name>
</gene>
<name>R8BD02_PHAM7</name>
<keyword evidence="4" id="KW-1133">Transmembrane helix</keyword>
<dbReference type="Pfam" id="PF01822">
    <property type="entry name" value="WSC"/>
    <property type="match status" value="2"/>
</dbReference>
<dbReference type="OrthoDB" id="5985073at2759"/>
<keyword evidence="2" id="KW-0812">Transmembrane</keyword>
<keyword evidence="11" id="KW-1185">Reference proteome</keyword>
<dbReference type="PANTHER" id="PTHR24269:SF16">
    <property type="entry name" value="PROTEIN SLG1"/>
    <property type="match status" value="1"/>
</dbReference>
<dbReference type="Proteomes" id="UP000014074">
    <property type="component" value="Unassembled WGS sequence"/>
</dbReference>
<evidence type="ECO:0000256" key="5">
    <source>
        <dbReference type="ARBA" id="ARBA00023136"/>
    </source>
</evidence>
<dbReference type="GO" id="GO:0005886">
    <property type="term" value="C:plasma membrane"/>
    <property type="evidence" value="ECO:0007669"/>
    <property type="project" value="TreeGrafter"/>
</dbReference>
<evidence type="ECO:0000256" key="4">
    <source>
        <dbReference type="ARBA" id="ARBA00022989"/>
    </source>
</evidence>
<evidence type="ECO:0000313" key="10">
    <source>
        <dbReference type="EMBL" id="EON97171.1"/>
    </source>
</evidence>
<keyword evidence="3 8" id="KW-0732">Signal</keyword>
<evidence type="ECO:0000256" key="3">
    <source>
        <dbReference type="ARBA" id="ARBA00022729"/>
    </source>
</evidence>
<accession>R8BD02</accession>
<protein>
    <submittedName>
        <fullName evidence="10">Putative wsc domain-containing protein</fullName>
    </submittedName>
</protein>
<dbReference type="PANTHER" id="PTHR24269">
    <property type="entry name" value="KREMEN PROTEIN"/>
    <property type="match status" value="1"/>
</dbReference>
<evidence type="ECO:0000256" key="6">
    <source>
        <dbReference type="ARBA" id="ARBA00023180"/>
    </source>
</evidence>
<dbReference type="eggNOG" id="KOG4157">
    <property type="taxonomic scope" value="Eukaryota"/>
</dbReference>
<dbReference type="AlphaFoldDB" id="R8BD02"/>
<proteinExistence type="predicted"/>
<keyword evidence="6" id="KW-0325">Glycoprotein</keyword>
<dbReference type="EMBL" id="KB933277">
    <property type="protein sequence ID" value="EON97171.1"/>
    <property type="molecule type" value="Genomic_DNA"/>
</dbReference>
<evidence type="ECO:0000256" key="7">
    <source>
        <dbReference type="SAM" id="MobiDB-lite"/>
    </source>
</evidence>
<evidence type="ECO:0000256" key="8">
    <source>
        <dbReference type="SAM" id="SignalP"/>
    </source>
</evidence>
<organism evidence="10 11">
    <name type="scientific">Phaeoacremonium minimum (strain UCR-PA7)</name>
    <name type="common">Esca disease fungus</name>
    <name type="synonym">Togninia minima</name>
    <dbReference type="NCBI Taxonomy" id="1286976"/>
    <lineage>
        <taxon>Eukaryota</taxon>
        <taxon>Fungi</taxon>
        <taxon>Dikarya</taxon>
        <taxon>Ascomycota</taxon>
        <taxon>Pezizomycotina</taxon>
        <taxon>Sordariomycetes</taxon>
        <taxon>Sordariomycetidae</taxon>
        <taxon>Togniniales</taxon>
        <taxon>Togniniaceae</taxon>
        <taxon>Phaeoacremonium</taxon>
    </lineage>
</organism>
<dbReference type="RefSeq" id="XP_007918040.1">
    <property type="nucleotide sequence ID" value="XM_007919849.1"/>
</dbReference>
<sequence length="431" mass="44840">MSMKSALKGSALALFAASVVEASPLEARACNGNNLLNRFRDARYTSQAIAFCETYIHSVVYSTVTVTTDAAAIPTSLDMPPFSTVYPSPLITTSYEPAKLSSACSCINVPLITQPVTTYVTPVITSTSTSSSSSYSSSSSSPSSSSTEDAGTTSTSSEVTTSSSTEAAGTTSTSSEITTSSFTEAAGTTSTSSEITTSSFTEAATSTSSETTTSTSSTAATSTTAAPTGPSSLGCWSEPASGRALSERYWNSDMTVGLCASLCDGYTFYGVEYGSECYCGNELASDAFPVDSSLCDARCSGNSAEICGGRMLLSLYENGDSGVLPTPGGPFDFEYVGCYSEPDGSKLLTTSYASSKMTHEMCFYLCGNLGYTYAGLEYGQECWCGNNFDDLTPPLADDRCSMPCAGDATETCGNGNTLQLYAQSTRQISRN</sequence>
<feature type="compositionally biased region" description="Low complexity" evidence="7">
    <location>
        <begin position="126"/>
        <end position="232"/>
    </location>
</feature>
<evidence type="ECO:0000256" key="2">
    <source>
        <dbReference type="ARBA" id="ARBA00022692"/>
    </source>
</evidence>
<evidence type="ECO:0000313" key="11">
    <source>
        <dbReference type="Proteomes" id="UP000014074"/>
    </source>
</evidence>
<feature type="domain" description="WSC" evidence="9">
    <location>
        <begin position="332"/>
        <end position="424"/>
    </location>
</feature>